<reference evidence="2" key="1">
    <citation type="journal article" date="2021" name="Proc. Natl. Acad. Sci. U.S.A.">
        <title>A Catalog of Tens of Thousands of Viruses from Human Metagenomes Reveals Hidden Associations with Chronic Diseases.</title>
        <authorList>
            <person name="Tisza M.J."/>
            <person name="Buck C.B."/>
        </authorList>
    </citation>
    <scope>NUCLEOTIDE SEQUENCE</scope>
    <source>
        <strain evidence="2">CtK0l2</strain>
    </source>
</reference>
<organism evidence="2">
    <name type="scientific">Siphoviridae sp. ctK0l2</name>
    <dbReference type="NCBI Taxonomy" id="2826243"/>
    <lineage>
        <taxon>Viruses</taxon>
        <taxon>Duplodnaviria</taxon>
        <taxon>Heunggongvirae</taxon>
        <taxon>Uroviricota</taxon>
        <taxon>Caudoviricetes</taxon>
    </lineage>
</organism>
<accession>A0A8S5NJC6</accession>
<dbReference type="EMBL" id="BK015181">
    <property type="protein sequence ID" value="DAD94793.1"/>
    <property type="molecule type" value="Genomic_DNA"/>
</dbReference>
<name>A0A8S5NJC6_9CAUD</name>
<keyword evidence="1" id="KW-0472">Membrane</keyword>
<protein>
    <submittedName>
        <fullName evidence="2">Uncharacterized protein</fullName>
    </submittedName>
</protein>
<feature type="transmembrane region" description="Helical" evidence="1">
    <location>
        <begin position="12"/>
        <end position="31"/>
    </location>
</feature>
<sequence>MTLGTVTLPKPHSCGCIFIISYSAYVFVLTVSL</sequence>
<proteinExistence type="predicted"/>
<keyword evidence="1" id="KW-0812">Transmembrane</keyword>
<keyword evidence="1" id="KW-1133">Transmembrane helix</keyword>
<evidence type="ECO:0000313" key="2">
    <source>
        <dbReference type="EMBL" id="DAD94793.1"/>
    </source>
</evidence>
<evidence type="ECO:0000256" key="1">
    <source>
        <dbReference type="SAM" id="Phobius"/>
    </source>
</evidence>